<accession>A0ABU9BBP6</accession>
<gene>
    <name evidence="1" type="ORF">AACH11_13615</name>
</gene>
<dbReference type="Proteomes" id="UP001368500">
    <property type="component" value="Unassembled WGS sequence"/>
</dbReference>
<evidence type="ECO:0000313" key="1">
    <source>
        <dbReference type="EMBL" id="MEK8027003.1"/>
    </source>
</evidence>
<reference evidence="1 2" key="1">
    <citation type="submission" date="2024-04" db="EMBL/GenBank/DDBJ databases">
        <title>Novel species of the genus Ideonella isolated from streams.</title>
        <authorList>
            <person name="Lu H."/>
        </authorList>
    </citation>
    <scope>NUCLEOTIDE SEQUENCE [LARGE SCALE GENOMIC DNA]</scope>
    <source>
        <strain evidence="1 2">BYS139W</strain>
    </source>
</reference>
<sequence>MKNQEALKGSPERLAVHLNRSIAGLSANEIKQEIAGLEHDIDTLLKEMTA</sequence>
<protein>
    <submittedName>
        <fullName evidence="1">Uncharacterized protein</fullName>
    </submittedName>
</protein>
<evidence type="ECO:0000313" key="2">
    <source>
        <dbReference type="Proteomes" id="UP001368500"/>
    </source>
</evidence>
<keyword evidence="2" id="KW-1185">Reference proteome</keyword>
<comment type="caution">
    <text evidence="1">The sequence shown here is derived from an EMBL/GenBank/DDBJ whole genome shotgun (WGS) entry which is preliminary data.</text>
</comment>
<dbReference type="EMBL" id="JBBUTF010000012">
    <property type="protein sequence ID" value="MEK8027003.1"/>
    <property type="molecule type" value="Genomic_DNA"/>
</dbReference>
<dbReference type="RefSeq" id="WP_341374787.1">
    <property type="nucleotide sequence ID" value="NZ_JBBUTF010000012.1"/>
</dbReference>
<organism evidence="1 2">
    <name type="scientific">Pseudaquabacterium rugosum</name>
    <dbReference type="NCBI Taxonomy" id="2984194"/>
    <lineage>
        <taxon>Bacteria</taxon>
        <taxon>Pseudomonadati</taxon>
        <taxon>Pseudomonadota</taxon>
        <taxon>Betaproteobacteria</taxon>
        <taxon>Burkholderiales</taxon>
        <taxon>Sphaerotilaceae</taxon>
        <taxon>Pseudaquabacterium</taxon>
    </lineage>
</organism>
<name>A0ABU9BBP6_9BURK</name>
<proteinExistence type="predicted"/>